<protein>
    <recommendedName>
        <fullName evidence="3">4-coumarate--CoA ligase</fullName>
        <ecNumber evidence="3">6.2.1.12</ecNumber>
    </recommendedName>
</protein>
<name>A0A2S3IUJ5_9POAL</name>
<evidence type="ECO:0000256" key="9">
    <source>
        <dbReference type="ARBA" id="ARBA00034223"/>
    </source>
</evidence>
<dbReference type="InterPro" id="IPR042099">
    <property type="entry name" value="ANL_N_sf"/>
</dbReference>
<dbReference type="FunFam" id="3.30.300.30:FF:000007">
    <property type="entry name" value="4-coumarate--CoA ligase 2"/>
    <property type="match status" value="1"/>
</dbReference>
<dbReference type="Pfam" id="PF13193">
    <property type="entry name" value="AMP-binding_C"/>
    <property type="match status" value="1"/>
</dbReference>
<evidence type="ECO:0000256" key="1">
    <source>
        <dbReference type="ARBA" id="ARBA00001946"/>
    </source>
</evidence>
<evidence type="ECO:0000259" key="14">
    <source>
        <dbReference type="Pfam" id="PF13193"/>
    </source>
</evidence>
<dbReference type="Proteomes" id="UP000243499">
    <property type="component" value="Chromosome 9"/>
</dbReference>
<dbReference type="AlphaFoldDB" id="A0A2S3IUJ5"/>
<dbReference type="Pfam" id="PF00501">
    <property type="entry name" value="AMP-binding"/>
    <property type="match status" value="1"/>
</dbReference>
<dbReference type="PANTHER" id="PTHR24096:SF413">
    <property type="entry name" value="PEROXISOMAL OPC-8:0-COA LIGASE 1"/>
    <property type="match status" value="1"/>
</dbReference>
<feature type="compositionally biased region" description="Polar residues" evidence="11">
    <location>
        <begin position="7"/>
        <end position="17"/>
    </location>
</feature>
<feature type="compositionally biased region" description="Basic and acidic residues" evidence="11">
    <location>
        <begin position="283"/>
        <end position="292"/>
    </location>
</feature>
<comment type="cofactor">
    <cofactor evidence="1">
        <name>Mg(2+)</name>
        <dbReference type="ChEBI" id="CHEBI:18420"/>
    </cofactor>
</comment>
<comment type="catalytic activity">
    <reaction evidence="10">
        <text>(E)-4-coumarate + ATP + CoA = (E)-4-coumaroyl-CoA + AMP + diphosphate</text>
        <dbReference type="Rhea" id="RHEA:19641"/>
        <dbReference type="ChEBI" id="CHEBI:12876"/>
        <dbReference type="ChEBI" id="CHEBI:30616"/>
        <dbReference type="ChEBI" id="CHEBI:33019"/>
        <dbReference type="ChEBI" id="CHEBI:57287"/>
        <dbReference type="ChEBI" id="CHEBI:85008"/>
        <dbReference type="ChEBI" id="CHEBI:456215"/>
        <dbReference type="EC" id="6.2.1.12"/>
    </reaction>
    <physiologicalReaction direction="left-to-right" evidence="10">
        <dbReference type="Rhea" id="RHEA:19642"/>
    </physiologicalReaction>
</comment>
<reference evidence="15" key="1">
    <citation type="submission" date="2018-04" db="EMBL/GenBank/DDBJ databases">
        <title>WGS assembly of Panicum hallii.</title>
        <authorList>
            <person name="Lovell J."/>
            <person name="Jenkins J."/>
            <person name="Lowry D."/>
            <person name="Mamidi S."/>
            <person name="Sreedasyam A."/>
            <person name="Weng X."/>
            <person name="Barry K."/>
            <person name="Bonette J."/>
            <person name="Campitelli B."/>
            <person name="Daum C."/>
            <person name="Gordon S."/>
            <person name="Gould B."/>
            <person name="Lipzen A."/>
            <person name="Macqueen A."/>
            <person name="Palacio-Mejia J."/>
            <person name="Plott C."/>
            <person name="Shakirov E."/>
            <person name="Shu S."/>
            <person name="Yoshinaga Y."/>
            <person name="Zane M."/>
            <person name="Rokhsar D."/>
            <person name="Grimwood J."/>
            <person name="Schmutz J."/>
            <person name="Juenger T."/>
        </authorList>
    </citation>
    <scope>NUCLEOTIDE SEQUENCE [LARGE SCALE GENOMIC DNA]</scope>
    <source>
        <strain evidence="15">FIL2</strain>
    </source>
</reference>
<evidence type="ECO:0000256" key="11">
    <source>
        <dbReference type="SAM" id="MobiDB-lite"/>
    </source>
</evidence>
<feature type="transmembrane region" description="Helical" evidence="12">
    <location>
        <begin position="347"/>
        <end position="369"/>
    </location>
</feature>
<evidence type="ECO:0000256" key="8">
    <source>
        <dbReference type="ARBA" id="ARBA00034219"/>
    </source>
</evidence>
<dbReference type="FunFam" id="3.40.50.12780:FF:000003">
    <property type="entry name" value="Long-chain-fatty-acid--CoA ligase FadD"/>
    <property type="match status" value="1"/>
</dbReference>
<dbReference type="InterPro" id="IPR025110">
    <property type="entry name" value="AMP-bd_C"/>
</dbReference>
<dbReference type="InterPro" id="IPR045851">
    <property type="entry name" value="AMP-bd_C_sf"/>
</dbReference>
<feature type="compositionally biased region" description="Basic and acidic residues" evidence="11">
    <location>
        <begin position="70"/>
        <end position="88"/>
    </location>
</feature>
<dbReference type="Gene3D" id="3.30.300.30">
    <property type="match status" value="1"/>
</dbReference>
<feature type="region of interest" description="Disordered" evidence="11">
    <location>
        <begin position="1"/>
        <end position="97"/>
    </location>
</feature>
<comment type="catalytic activity">
    <reaction evidence="8">
        <text>(E)-4-coumarate + ATP + H(+) = (E)-4-coumaroyl-AMP + diphosphate</text>
        <dbReference type="Rhea" id="RHEA:72419"/>
        <dbReference type="ChEBI" id="CHEBI:12876"/>
        <dbReference type="ChEBI" id="CHEBI:15378"/>
        <dbReference type="ChEBI" id="CHEBI:30616"/>
        <dbReference type="ChEBI" id="CHEBI:33019"/>
        <dbReference type="ChEBI" id="CHEBI:192348"/>
    </reaction>
    <physiologicalReaction direction="left-to-right" evidence="8">
        <dbReference type="Rhea" id="RHEA:72420"/>
    </physiologicalReaction>
</comment>
<keyword evidence="12" id="KW-0812">Transmembrane</keyword>
<gene>
    <name evidence="15" type="ORF">PAHAL_9G616800</name>
</gene>
<evidence type="ECO:0000256" key="12">
    <source>
        <dbReference type="SAM" id="Phobius"/>
    </source>
</evidence>
<dbReference type="CDD" id="cd05904">
    <property type="entry name" value="4CL"/>
    <property type="match status" value="1"/>
</dbReference>
<dbReference type="PROSITE" id="PS00455">
    <property type="entry name" value="AMP_BINDING"/>
    <property type="match status" value="1"/>
</dbReference>
<feature type="domain" description="AMP-dependent synthetase/ligase" evidence="13">
    <location>
        <begin position="143"/>
        <end position="506"/>
    </location>
</feature>
<evidence type="ECO:0000256" key="10">
    <source>
        <dbReference type="ARBA" id="ARBA00034252"/>
    </source>
</evidence>
<dbReference type="SUPFAM" id="SSF56801">
    <property type="entry name" value="Acetyl-CoA synthetase-like"/>
    <property type="match status" value="1"/>
</dbReference>
<evidence type="ECO:0000256" key="7">
    <source>
        <dbReference type="ARBA" id="ARBA00022842"/>
    </source>
</evidence>
<evidence type="ECO:0000256" key="4">
    <source>
        <dbReference type="ARBA" id="ARBA00022598"/>
    </source>
</evidence>
<keyword evidence="6" id="KW-0067">ATP-binding</keyword>
<comment type="similarity">
    <text evidence="2">Belongs to the ATP-dependent AMP-binding enzyme family.</text>
</comment>
<keyword evidence="12" id="KW-1133">Transmembrane helix</keyword>
<dbReference type="InterPro" id="IPR020845">
    <property type="entry name" value="AMP-binding_CS"/>
</dbReference>
<dbReference type="GO" id="GO:0106290">
    <property type="term" value="F:trans-cinnamate-CoA ligase activity"/>
    <property type="evidence" value="ECO:0007669"/>
    <property type="project" value="UniProtKB-ARBA"/>
</dbReference>
<dbReference type="InterPro" id="IPR000873">
    <property type="entry name" value="AMP-dep_synth/lig_dom"/>
</dbReference>
<dbReference type="GO" id="GO:0005777">
    <property type="term" value="C:peroxisome"/>
    <property type="evidence" value="ECO:0007669"/>
    <property type="project" value="TreeGrafter"/>
</dbReference>
<sequence>MFFRTCRTLSRGPTSHHLNAEEGDGDLATPTAACTSQTKQRDARRRSLTPLHQPLASHDQQSRGGATTRRGSESREGRSAGGPRETEGGRQITRDPIPLLAMAPPAVDPRSGYCAATRSFRSKRADVPLPADRDLDVVTFLASRRHAGTVALVDAATGRRVTFAELWRAVAGAATALAAPPLSLRKGQAALVVSPNSVHFPVAALAAMSLGAVLTTANPLNTPAEIAKQVADARPVLAFTTRDLLPKLPAGLRVVLLEPERLPSDPDAVVATVGEISATTPDPARRRERVTQDDPATLLYSSGTTGPSKGVVATHRSLISMVQIIMTRFRLEGSDRTEAFLCTVPMFHVYGLVAFATGLLGCGATIVVLSKYELPEMLRAINEYGVTYLPLVPPILVAMVAHPKPLPLGQLRKVLSGGAPLSKELIEGFREKYPQVEILQGYGLTESTAIGASTDSAEESRRYGTAGLLSPNTEAKIVDPDTGEALPVNRTGELWIRGPYVMKGYFRNTEATQSTLTPDGWLKTGDLCYIDEDGYLFVVDRLKELIKYKGYQVPPAELEALLLTHPEIADVAVIPFPDREVGQFPMAYVVRKKGSNLSGRDVMEFVAKQVAPYKKVRKVAFVTEIPKNASGKILRKDLIKLATSKL</sequence>
<dbReference type="PANTHER" id="PTHR24096">
    <property type="entry name" value="LONG-CHAIN-FATTY-ACID--COA LIGASE"/>
    <property type="match status" value="1"/>
</dbReference>
<dbReference type="GO" id="GO:0005524">
    <property type="term" value="F:ATP binding"/>
    <property type="evidence" value="ECO:0007669"/>
    <property type="project" value="UniProtKB-KW"/>
</dbReference>
<organism evidence="15">
    <name type="scientific">Panicum hallii</name>
    <dbReference type="NCBI Taxonomy" id="206008"/>
    <lineage>
        <taxon>Eukaryota</taxon>
        <taxon>Viridiplantae</taxon>
        <taxon>Streptophyta</taxon>
        <taxon>Embryophyta</taxon>
        <taxon>Tracheophyta</taxon>
        <taxon>Spermatophyta</taxon>
        <taxon>Magnoliopsida</taxon>
        <taxon>Liliopsida</taxon>
        <taxon>Poales</taxon>
        <taxon>Poaceae</taxon>
        <taxon>PACMAD clade</taxon>
        <taxon>Panicoideae</taxon>
        <taxon>Panicodae</taxon>
        <taxon>Paniceae</taxon>
        <taxon>Panicinae</taxon>
        <taxon>Panicum</taxon>
        <taxon>Panicum sect. Panicum</taxon>
    </lineage>
</organism>
<dbReference type="EMBL" id="CM008054">
    <property type="protein sequence ID" value="PAN51738.1"/>
    <property type="molecule type" value="Genomic_DNA"/>
</dbReference>
<dbReference type="Gene3D" id="3.40.50.12780">
    <property type="entry name" value="N-terminal domain of ligase-like"/>
    <property type="match status" value="1"/>
</dbReference>
<evidence type="ECO:0000256" key="5">
    <source>
        <dbReference type="ARBA" id="ARBA00022741"/>
    </source>
</evidence>
<comment type="catalytic activity">
    <reaction evidence="9">
        <text>(E)-4-coumaroyl-AMP + CoA = (E)-4-coumaroyl-CoA + AMP + H(+)</text>
        <dbReference type="Rhea" id="RHEA:72423"/>
        <dbReference type="ChEBI" id="CHEBI:15378"/>
        <dbReference type="ChEBI" id="CHEBI:57287"/>
        <dbReference type="ChEBI" id="CHEBI:85008"/>
        <dbReference type="ChEBI" id="CHEBI:192348"/>
        <dbReference type="ChEBI" id="CHEBI:456215"/>
    </reaction>
    <physiologicalReaction direction="left-to-right" evidence="9">
        <dbReference type="Rhea" id="RHEA:72424"/>
    </physiologicalReaction>
</comment>
<evidence type="ECO:0000256" key="3">
    <source>
        <dbReference type="ARBA" id="ARBA00012959"/>
    </source>
</evidence>
<dbReference type="Gramene" id="PAN51738">
    <property type="protein sequence ID" value="PAN51738"/>
    <property type="gene ID" value="PAHAL_9G616800"/>
</dbReference>
<proteinExistence type="inferred from homology"/>
<dbReference type="GO" id="GO:0016207">
    <property type="term" value="F:4-coumarate-CoA ligase activity"/>
    <property type="evidence" value="ECO:0007669"/>
    <property type="project" value="UniProtKB-EC"/>
</dbReference>
<evidence type="ECO:0000256" key="6">
    <source>
        <dbReference type="ARBA" id="ARBA00022840"/>
    </source>
</evidence>
<keyword evidence="5" id="KW-0547">Nucleotide-binding</keyword>
<keyword evidence="7" id="KW-0460">Magnesium</keyword>
<accession>A0A2S3IUJ5</accession>
<dbReference type="GO" id="GO:0009698">
    <property type="term" value="P:phenylpropanoid metabolic process"/>
    <property type="evidence" value="ECO:0007669"/>
    <property type="project" value="UniProtKB-ARBA"/>
</dbReference>
<evidence type="ECO:0000256" key="2">
    <source>
        <dbReference type="ARBA" id="ARBA00006432"/>
    </source>
</evidence>
<keyword evidence="4" id="KW-0436">Ligase</keyword>
<feature type="domain" description="AMP-binding enzyme C-terminal" evidence="14">
    <location>
        <begin position="557"/>
        <end position="632"/>
    </location>
</feature>
<feature type="region of interest" description="Disordered" evidence="11">
    <location>
        <begin position="280"/>
        <end position="303"/>
    </location>
</feature>
<evidence type="ECO:0000259" key="13">
    <source>
        <dbReference type="Pfam" id="PF00501"/>
    </source>
</evidence>
<keyword evidence="12" id="KW-0472">Membrane</keyword>
<dbReference type="EC" id="6.2.1.12" evidence="3"/>
<evidence type="ECO:0000313" key="15">
    <source>
        <dbReference type="EMBL" id="PAN51738.1"/>
    </source>
</evidence>